<gene>
    <name evidence="2" type="ORF">DEA37_0010056</name>
</gene>
<comment type="caution">
    <text evidence="2">The sequence shown here is derived from an EMBL/GenBank/DDBJ whole genome shotgun (WGS) entry which is preliminary data.</text>
</comment>
<reference evidence="2 3" key="1">
    <citation type="journal article" date="2019" name="Gigascience">
        <title>Whole-genome sequence of the oriental lung fluke Paragonimus westermani.</title>
        <authorList>
            <person name="Oey H."/>
            <person name="Zakrzewski M."/>
            <person name="Narain K."/>
            <person name="Devi K.R."/>
            <person name="Agatsuma T."/>
            <person name="Nawaratna S."/>
            <person name="Gobert G.N."/>
            <person name="Jones M.K."/>
            <person name="Ragan M.A."/>
            <person name="McManus D.P."/>
            <person name="Krause L."/>
        </authorList>
    </citation>
    <scope>NUCLEOTIDE SEQUENCE [LARGE SCALE GENOMIC DNA]</scope>
    <source>
        <strain evidence="2 3">IND2009</strain>
    </source>
</reference>
<evidence type="ECO:0000313" key="2">
    <source>
        <dbReference type="EMBL" id="KAA3676746.1"/>
    </source>
</evidence>
<organism evidence="2 3">
    <name type="scientific">Paragonimus westermani</name>
    <dbReference type="NCBI Taxonomy" id="34504"/>
    <lineage>
        <taxon>Eukaryota</taxon>
        <taxon>Metazoa</taxon>
        <taxon>Spiralia</taxon>
        <taxon>Lophotrochozoa</taxon>
        <taxon>Platyhelminthes</taxon>
        <taxon>Trematoda</taxon>
        <taxon>Digenea</taxon>
        <taxon>Plagiorchiida</taxon>
        <taxon>Troglotremata</taxon>
        <taxon>Troglotrematidae</taxon>
        <taxon>Paragonimus</taxon>
    </lineage>
</organism>
<keyword evidence="1" id="KW-1133">Transmembrane helix</keyword>
<evidence type="ECO:0000313" key="3">
    <source>
        <dbReference type="Proteomes" id="UP000324629"/>
    </source>
</evidence>
<keyword evidence="1" id="KW-0472">Membrane</keyword>
<keyword evidence="3" id="KW-1185">Reference proteome</keyword>
<accession>A0A5J4NM97</accession>
<dbReference type="Proteomes" id="UP000324629">
    <property type="component" value="Unassembled WGS sequence"/>
</dbReference>
<dbReference type="AlphaFoldDB" id="A0A5J4NM97"/>
<proteinExistence type="predicted"/>
<evidence type="ECO:0000256" key="1">
    <source>
        <dbReference type="SAM" id="Phobius"/>
    </source>
</evidence>
<dbReference type="EMBL" id="QNGE01001828">
    <property type="protein sequence ID" value="KAA3676746.1"/>
    <property type="molecule type" value="Genomic_DNA"/>
</dbReference>
<keyword evidence="1" id="KW-0812">Transmembrane</keyword>
<name>A0A5J4NM97_9TREM</name>
<feature type="transmembrane region" description="Helical" evidence="1">
    <location>
        <begin position="6"/>
        <end position="26"/>
    </location>
</feature>
<feature type="transmembrane region" description="Helical" evidence="1">
    <location>
        <begin position="46"/>
        <end position="65"/>
    </location>
</feature>
<protein>
    <submittedName>
        <fullName evidence="2">Uncharacterized protein</fullName>
    </submittedName>
</protein>
<sequence length="95" mass="9847">MGLLGKILVIAACAIGVVCTLGAIIANRERLTSGNQTGNEKAAASCMFIAFFIFAGVAILIFITFCCPYKDLVVGIAAAVAAGAAREFQLTLYNV</sequence>